<dbReference type="GeneID" id="105427981"/>
<reference evidence="3" key="1">
    <citation type="submission" date="2025-08" db="UniProtKB">
        <authorList>
            <consortium name="RefSeq"/>
        </authorList>
    </citation>
    <scope>IDENTIFICATION</scope>
</reference>
<dbReference type="OrthoDB" id="6583604at2759"/>
<feature type="chain" id="PRO_5026654480" evidence="1">
    <location>
        <begin position="20"/>
        <end position="106"/>
    </location>
</feature>
<keyword evidence="2" id="KW-1185">Reference proteome</keyword>
<evidence type="ECO:0000256" key="1">
    <source>
        <dbReference type="SAM" id="SignalP"/>
    </source>
</evidence>
<dbReference type="RefSeq" id="XP_011638292.1">
    <property type="nucleotide sequence ID" value="XM_011639990.2"/>
</dbReference>
<organism evidence="2 3">
    <name type="scientific">Pogonomyrmex barbatus</name>
    <name type="common">red harvester ant</name>
    <dbReference type="NCBI Taxonomy" id="144034"/>
    <lineage>
        <taxon>Eukaryota</taxon>
        <taxon>Metazoa</taxon>
        <taxon>Ecdysozoa</taxon>
        <taxon>Arthropoda</taxon>
        <taxon>Hexapoda</taxon>
        <taxon>Insecta</taxon>
        <taxon>Pterygota</taxon>
        <taxon>Neoptera</taxon>
        <taxon>Endopterygota</taxon>
        <taxon>Hymenoptera</taxon>
        <taxon>Apocrita</taxon>
        <taxon>Aculeata</taxon>
        <taxon>Formicoidea</taxon>
        <taxon>Formicidae</taxon>
        <taxon>Myrmicinae</taxon>
        <taxon>Pogonomyrmex</taxon>
    </lineage>
</organism>
<sequence>MLLAQAVTFVVAVVALAGAAEEKKCERNILWTGGSFEWPCPVTKSMFQNSGRYISKNVLATRAAIYKDDAILALPRDLSSNKVMLGNWISPCSADRTRGTHAAYFS</sequence>
<dbReference type="Proteomes" id="UP000504615">
    <property type="component" value="Unplaced"/>
</dbReference>
<dbReference type="KEGG" id="pbar:105427981"/>
<evidence type="ECO:0000313" key="2">
    <source>
        <dbReference type="Proteomes" id="UP000504615"/>
    </source>
</evidence>
<gene>
    <name evidence="3" type="primary">LOC105427981</name>
</gene>
<name>A0A6I9X1W8_9HYME</name>
<protein>
    <submittedName>
        <fullName evidence="3">Uncharacterized protein LOC105427981</fullName>
    </submittedName>
</protein>
<feature type="signal peptide" evidence="1">
    <location>
        <begin position="1"/>
        <end position="19"/>
    </location>
</feature>
<dbReference type="AlphaFoldDB" id="A0A6I9X1W8"/>
<proteinExistence type="predicted"/>
<evidence type="ECO:0000313" key="3">
    <source>
        <dbReference type="RefSeq" id="XP_011638292.1"/>
    </source>
</evidence>
<keyword evidence="1" id="KW-0732">Signal</keyword>
<accession>A0A6I9X1W8</accession>